<name>A0A915U1L8_9BACT</name>
<sequence>MLGLGVVYRGAVCGSLVLMADKGNRSFTAERRNEGDVREPGVREVTMVVLLPGSGVLSLDHEAVLEVEVVYRGAVCGPQVLMADKGNRSFTAERRNEEGVRVPGVREVAMAV</sequence>
<evidence type="ECO:0000313" key="1">
    <source>
        <dbReference type="EMBL" id="BCO09751.1"/>
    </source>
</evidence>
<protein>
    <submittedName>
        <fullName evidence="1">Uncharacterized protein</fullName>
    </submittedName>
</protein>
<gene>
    <name evidence="1" type="ORF">GF1_21270</name>
</gene>
<keyword evidence="2" id="KW-1185">Reference proteome</keyword>
<reference evidence="1" key="1">
    <citation type="submission" date="2020-12" db="EMBL/GenBank/DDBJ databases">
        <title>Desulfobium dissulfuricans gen. nov., sp. nov., a novel mesophilic, sulfate-reducing bacterium isolated from a deep-sea hydrothermal vent.</title>
        <authorList>
            <person name="Hashimoto Y."/>
            <person name="Tame A."/>
            <person name="Sawayama S."/>
            <person name="Miyazaki J."/>
            <person name="Takai K."/>
            <person name="Nakagawa S."/>
        </authorList>
    </citation>
    <scope>NUCLEOTIDE SEQUENCE</scope>
    <source>
        <strain evidence="1">GF1</strain>
    </source>
</reference>
<dbReference type="Proteomes" id="UP001063350">
    <property type="component" value="Chromosome"/>
</dbReference>
<dbReference type="KEGG" id="ddu:GF1_21270"/>
<proteinExistence type="predicted"/>
<dbReference type="AlphaFoldDB" id="A0A915U1L8"/>
<evidence type="ECO:0000313" key="2">
    <source>
        <dbReference type="Proteomes" id="UP001063350"/>
    </source>
</evidence>
<dbReference type="EMBL" id="AP024233">
    <property type="protein sequence ID" value="BCO09751.1"/>
    <property type="molecule type" value="Genomic_DNA"/>
</dbReference>
<accession>A0A915U1L8</accession>
<organism evidence="1 2">
    <name type="scientific">Desulfolithobacter dissulfuricans</name>
    <dbReference type="NCBI Taxonomy" id="2795293"/>
    <lineage>
        <taxon>Bacteria</taxon>
        <taxon>Pseudomonadati</taxon>
        <taxon>Thermodesulfobacteriota</taxon>
        <taxon>Desulfobulbia</taxon>
        <taxon>Desulfobulbales</taxon>
        <taxon>Desulfobulbaceae</taxon>
        <taxon>Desulfolithobacter</taxon>
    </lineage>
</organism>